<dbReference type="PROSITE" id="PS50109">
    <property type="entry name" value="HIS_KIN"/>
    <property type="match status" value="1"/>
</dbReference>
<dbReference type="Gene3D" id="3.30.565.10">
    <property type="entry name" value="Histidine kinase-like ATPase, C-terminal domain"/>
    <property type="match status" value="1"/>
</dbReference>
<evidence type="ECO:0000256" key="4">
    <source>
        <dbReference type="ARBA" id="ARBA00022553"/>
    </source>
</evidence>
<dbReference type="PANTHER" id="PTHR45436">
    <property type="entry name" value="SENSOR HISTIDINE KINASE YKOH"/>
    <property type="match status" value="1"/>
</dbReference>
<comment type="caution">
    <text evidence="15">The sequence shown here is derived from an EMBL/GenBank/DDBJ whole genome shotgun (WGS) entry which is preliminary data.</text>
</comment>
<proteinExistence type="predicted"/>
<reference evidence="16" key="1">
    <citation type="journal article" date="2019" name="Int. J. Syst. Evol. Microbiol.">
        <title>The Global Catalogue of Microorganisms (GCM) 10K type strain sequencing project: providing services to taxonomists for standard genome sequencing and annotation.</title>
        <authorList>
            <consortium name="The Broad Institute Genomics Platform"/>
            <consortium name="The Broad Institute Genome Sequencing Center for Infectious Disease"/>
            <person name="Wu L."/>
            <person name="Ma J."/>
        </authorList>
    </citation>
    <scope>NUCLEOTIDE SEQUENCE [LARGE SCALE GENOMIC DNA]</scope>
    <source>
        <strain evidence="16">JCM 14326</strain>
    </source>
</reference>
<evidence type="ECO:0000256" key="3">
    <source>
        <dbReference type="ARBA" id="ARBA00012438"/>
    </source>
</evidence>
<evidence type="ECO:0000259" key="13">
    <source>
        <dbReference type="PROSITE" id="PS50109"/>
    </source>
</evidence>
<name>A0ABP4ZJ63_9MICO</name>
<evidence type="ECO:0000256" key="1">
    <source>
        <dbReference type="ARBA" id="ARBA00000085"/>
    </source>
</evidence>
<protein>
    <recommendedName>
        <fullName evidence="3">histidine kinase</fullName>
        <ecNumber evidence="3">2.7.13.3</ecNumber>
    </recommendedName>
</protein>
<comment type="catalytic activity">
    <reaction evidence="1">
        <text>ATP + protein L-histidine = ADP + protein N-phospho-L-histidine.</text>
        <dbReference type="EC" id="2.7.13.3"/>
    </reaction>
</comment>
<dbReference type="SMART" id="SM00304">
    <property type="entry name" value="HAMP"/>
    <property type="match status" value="1"/>
</dbReference>
<keyword evidence="10 12" id="KW-0472">Membrane</keyword>
<sequence length="537" mass="56272">MSGVVTADVTPVDTGAPADARTPADSGTPVKSRLHAWIAAIPLRTRLVAITAFLLAVGLIVAGLLTRAVTERYLIDQVDAELRANAPGLAKVVLSWGAAGALPSDYYIEYRWEDSSTAGDESENGHTTVRRGLETVQAFGLPDIPGLTYEEAAARAHDPFTVRAVTVGESASATRWRVYPMVNASPTSGAPQIAVVALPLGRVDATLDVLTKTLVLSGLGIVLLGLVLAGLMIERSLRQLREIEGSAADIAAGDLSQRVPAPPPSTEVGSLAASLNSMLAQIETAFSAREASEARMRRFVADASHELRTPLATIRGYGELYRMGALNDAAGNPDTERVTDTMTRVEDAARRMGSLVNDLLALARLDEGRPIAQAPVDVVALARDSAQDLRALDPSRQVRVVGLGTMPDDDAAAGLDPVTAHGDVERLRQVLTNLIGNVARHTPAGTPAEIAVGHGAGGEVVVEVRDHGPGVDDELAVRMFERFYRADSSRNRESGGSGLGLAIVSAIVDAHRGEIEVVQTPGGGLTVRVTLPPGAAA</sequence>
<dbReference type="Pfam" id="PF00512">
    <property type="entry name" value="HisKA"/>
    <property type="match status" value="1"/>
</dbReference>
<dbReference type="InterPro" id="IPR036890">
    <property type="entry name" value="HATPase_C_sf"/>
</dbReference>
<dbReference type="Proteomes" id="UP001501094">
    <property type="component" value="Unassembled WGS sequence"/>
</dbReference>
<evidence type="ECO:0000256" key="11">
    <source>
        <dbReference type="SAM" id="MobiDB-lite"/>
    </source>
</evidence>
<dbReference type="PROSITE" id="PS50885">
    <property type="entry name" value="HAMP"/>
    <property type="match status" value="1"/>
</dbReference>
<keyword evidence="8 12" id="KW-1133">Transmembrane helix</keyword>
<evidence type="ECO:0000256" key="10">
    <source>
        <dbReference type="ARBA" id="ARBA00023136"/>
    </source>
</evidence>
<keyword evidence="9" id="KW-0902">Two-component regulatory system</keyword>
<evidence type="ECO:0000256" key="9">
    <source>
        <dbReference type="ARBA" id="ARBA00023012"/>
    </source>
</evidence>
<dbReference type="CDD" id="cd06225">
    <property type="entry name" value="HAMP"/>
    <property type="match status" value="1"/>
</dbReference>
<dbReference type="EMBL" id="BAAANL010000003">
    <property type="protein sequence ID" value="GAA1859906.1"/>
    <property type="molecule type" value="Genomic_DNA"/>
</dbReference>
<dbReference type="Pfam" id="PF00672">
    <property type="entry name" value="HAMP"/>
    <property type="match status" value="1"/>
</dbReference>
<dbReference type="Pfam" id="PF02518">
    <property type="entry name" value="HATPase_c"/>
    <property type="match status" value="1"/>
</dbReference>
<dbReference type="InterPro" id="IPR003661">
    <property type="entry name" value="HisK_dim/P_dom"/>
</dbReference>
<keyword evidence="16" id="KW-1185">Reference proteome</keyword>
<keyword evidence="7 15" id="KW-0418">Kinase</keyword>
<gene>
    <name evidence="15" type="ORF">GCM10009751_16700</name>
</gene>
<dbReference type="PANTHER" id="PTHR45436:SF5">
    <property type="entry name" value="SENSOR HISTIDINE KINASE TRCS"/>
    <property type="match status" value="1"/>
</dbReference>
<keyword evidence="4" id="KW-0597">Phosphoprotein</keyword>
<evidence type="ECO:0000313" key="15">
    <source>
        <dbReference type="EMBL" id="GAA1859906.1"/>
    </source>
</evidence>
<dbReference type="InterPro" id="IPR005467">
    <property type="entry name" value="His_kinase_dom"/>
</dbReference>
<evidence type="ECO:0000256" key="2">
    <source>
        <dbReference type="ARBA" id="ARBA00004236"/>
    </source>
</evidence>
<dbReference type="SMART" id="SM00387">
    <property type="entry name" value="HATPase_c"/>
    <property type="match status" value="1"/>
</dbReference>
<feature type="transmembrane region" description="Helical" evidence="12">
    <location>
        <begin position="214"/>
        <end position="233"/>
    </location>
</feature>
<dbReference type="InterPro" id="IPR050428">
    <property type="entry name" value="TCS_sensor_his_kinase"/>
</dbReference>
<evidence type="ECO:0000256" key="6">
    <source>
        <dbReference type="ARBA" id="ARBA00022692"/>
    </source>
</evidence>
<organism evidence="15 16">
    <name type="scientific">Myceligenerans crystallogenes</name>
    <dbReference type="NCBI Taxonomy" id="316335"/>
    <lineage>
        <taxon>Bacteria</taxon>
        <taxon>Bacillati</taxon>
        <taxon>Actinomycetota</taxon>
        <taxon>Actinomycetes</taxon>
        <taxon>Micrococcales</taxon>
        <taxon>Promicromonosporaceae</taxon>
        <taxon>Myceligenerans</taxon>
    </lineage>
</organism>
<comment type="subcellular location">
    <subcellularLocation>
        <location evidence="2">Cell membrane</location>
    </subcellularLocation>
</comment>
<evidence type="ECO:0000313" key="16">
    <source>
        <dbReference type="Proteomes" id="UP001501094"/>
    </source>
</evidence>
<dbReference type="CDD" id="cd00082">
    <property type="entry name" value="HisKA"/>
    <property type="match status" value="1"/>
</dbReference>
<dbReference type="EC" id="2.7.13.3" evidence="3"/>
<evidence type="ECO:0000256" key="8">
    <source>
        <dbReference type="ARBA" id="ARBA00022989"/>
    </source>
</evidence>
<dbReference type="GO" id="GO:0016301">
    <property type="term" value="F:kinase activity"/>
    <property type="evidence" value="ECO:0007669"/>
    <property type="project" value="UniProtKB-KW"/>
</dbReference>
<dbReference type="Gene3D" id="1.10.287.130">
    <property type="match status" value="1"/>
</dbReference>
<dbReference type="CDD" id="cd00075">
    <property type="entry name" value="HATPase"/>
    <property type="match status" value="1"/>
</dbReference>
<evidence type="ECO:0000256" key="5">
    <source>
        <dbReference type="ARBA" id="ARBA00022679"/>
    </source>
</evidence>
<keyword evidence="5" id="KW-0808">Transferase</keyword>
<keyword evidence="6 12" id="KW-0812">Transmembrane</keyword>
<dbReference type="SMART" id="SM00388">
    <property type="entry name" value="HisKA"/>
    <property type="match status" value="1"/>
</dbReference>
<accession>A0ABP4ZJ63</accession>
<evidence type="ECO:0000259" key="14">
    <source>
        <dbReference type="PROSITE" id="PS50885"/>
    </source>
</evidence>
<dbReference type="InterPro" id="IPR003660">
    <property type="entry name" value="HAMP_dom"/>
</dbReference>
<dbReference type="PRINTS" id="PR00344">
    <property type="entry name" value="BCTRLSENSOR"/>
</dbReference>
<dbReference type="InterPro" id="IPR036097">
    <property type="entry name" value="HisK_dim/P_sf"/>
</dbReference>
<feature type="transmembrane region" description="Helical" evidence="12">
    <location>
        <begin position="47"/>
        <end position="65"/>
    </location>
</feature>
<evidence type="ECO:0000256" key="12">
    <source>
        <dbReference type="SAM" id="Phobius"/>
    </source>
</evidence>
<feature type="domain" description="Histidine kinase" evidence="13">
    <location>
        <begin position="302"/>
        <end position="535"/>
    </location>
</feature>
<dbReference type="Gene3D" id="6.10.340.10">
    <property type="match status" value="1"/>
</dbReference>
<dbReference type="InterPro" id="IPR003594">
    <property type="entry name" value="HATPase_dom"/>
</dbReference>
<feature type="domain" description="HAMP" evidence="14">
    <location>
        <begin position="234"/>
        <end position="287"/>
    </location>
</feature>
<dbReference type="SUPFAM" id="SSF47384">
    <property type="entry name" value="Homodimeric domain of signal transducing histidine kinase"/>
    <property type="match status" value="1"/>
</dbReference>
<dbReference type="RefSeq" id="WP_344101515.1">
    <property type="nucleotide sequence ID" value="NZ_BAAANL010000003.1"/>
</dbReference>
<dbReference type="SUPFAM" id="SSF55874">
    <property type="entry name" value="ATPase domain of HSP90 chaperone/DNA topoisomerase II/histidine kinase"/>
    <property type="match status" value="1"/>
</dbReference>
<dbReference type="SUPFAM" id="SSF158472">
    <property type="entry name" value="HAMP domain-like"/>
    <property type="match status" value="1"/>
</dbReference>
<feature type="region of interest" description="Disordered" evidence="11">
    <location>
        <begin position="1"/>
        <end position="27"/>
    </location>
</feature>
<dbReference type="InterPro" id="IPR004358">
    <property type="entry name" value="Sig_transdc_His_kin-like_C"/>
</dbReference>
<evidence type="ECO:0000256" key="7">
    <source>
        <dbReference type="ARBA" id="ARBA00022777"/>
    </source>
</evidence>